<gene>
    <name evidence="4" type="ORF">FNF29_06023</name>
</gene>
<feature type="region of interest" description="Disordered" evidence="1">
    <location>
        <begin position="924"/>
        <end position="948"/>
    </location>
</feature>
<keyword evidence="2" id="KW-0472">Membrane</keyword>
<sequence length="2037" mass="217936">MQVFDDADEMVGRLQAVTARPGGGWSWDRVRSVIFRTLHLMAERRGNKRPSNMQNLISALLLAFDGFQVVCVIASPEFGYGYEEFAWLESISLTRALNIRLVGLTWALVFWSISSFVLALALANALLVAWQVASGHSGSVWPMRTLRAFVSVVLTALFIPLFQSTARFLSCEQMTSGALAAGDTPPECWSLLHGALFGVSALVLAAFVPFALLVRAIFFNDTPTAGSIVAKPLARADMLDTLCRTTIVLVGLFITEDNRLAILLCVALLYTIPLRHAQWLLVVSAHHLPFYKRVMTAIRVGQVTLYAELAVGAVVLELARSNGATLATQRRVAMALLIGMPVAMVLGGLFAWRRLLRMKSVAMQAAEEAIRNAIKNCADSSDGASEDSRSEGGKSGDAAATPLGSARPSMSHPALARTPVAAILGRHSRNSSRRLGRITAPHGDGGSSSGAAKPSTTGSTWPGGTAAREDLTASMQPARPSLGPDVLLPPAGPPQPSAIAPLQPSATASASQPVTRRADNAEPKQRRASRLPRRRSSVADKPSGPPSFLDAVRTSMGPRASSTIVIQNKLPPPKASEPAQPAQAAMHNAKSQRFAQRMSAPNSPVARSKSPESGQASPKALEISLGGAMKVDAQQLLDTPLKSRKACWRAAKHVAEASSAPGNPDLADFLDTGLRSAPDSGSLASHARNFFASDTDVEVMVRTLLRNPTPRRVFYAKALLEESLNVFPDSVYCRIVYATFLFNWATEDETLRAVSLLVEASRLPASMDLQYALFARITRVLELRRKMQIGTTGADVDSIGLIEFRKEFREAEHNHLQAIKGLSAWWGAVASSQTDGIAMRDSTVSEKLESIATACHEAEKHYLKLKDRYPQAKALARAYGIFLINARVDELGTTYTRAGEDVDEGHGSRRASGFGGLFGSGAASASGMSGSGPSGTASGTSGGEVARRRQQRLQERLDVKLPVVHSTTRGFRLALVGLVMALVGIFVSTSIVFGTLRLSIETMDSAGMRRKFTESAWYAARGLQLMALAGDQERFQALQQHLLEEMETLGTRHAFLFYHGRRFPSIDKVWSNADTVTLTSFNPGVPSASRKWNQSASLWDAGNLFVATASRLARLNMSELVHAPTVPEWRFVMDNSMENMLTAFEGAVELYQNEDRTLIMQQTLVQGSLLGAKVIILSLLAGCVFWPALRSVHSGKSSIRRLVLALPKRLGKHMHRRYKKIERILTELEQAGMTLEDVDPTSQRYQVLKETDFLQRIQGHRRASTVAAEKEAKVLALAAKETSESRAVSAAPKPGPRPGPKARPKPKARPPGTPRRASAPGVRTGADGKLAPGRQSPALPGRSQSPQPSSTSNVTVMSRRPFHDQLQLRPSHAAEPAAAEAEEGPDSDADLSALLAVDEQDGKSPRGPSMTEEENAAAEAASLVTMADVLQSVTDADELATLVRQRRDAILRGVPVSRAMQTGLDLEGLVDIGARTGSVDSSGSKEEEDDDEDEDGDAPSLPIRSCVVPPELRDLTANSGKSGESALVSACDSGQVPAADHGSASGSSTGGQSGDSGSSADGLEPSTSQATDSGDDESASEASNSLRGDMPSKNVPSSSDASVALPDAGANGASKQVVVGKSSPPVAIIAGPALRGAQPLKPAPILKSGARVAPAPEPIVGVPSSAEERKPPKSALHKGGTVGRQISTGSQRRRGSSKRSPLSRCWRTCCRRRKRAGVRIADGSAAAIRSAPSDNAMVSVLGDSQLRSVTVQALGVLCLLVIAQIVNFFLTIDISVSGSSKPAELNNAGRRRYLAREAFNTARELLINDGEVGTLEELSGRLAATARFYEAVHDGLRHGSEELGLPGAERKHQSLEDLMYGQDPSGFELSTIASLREPGAQVPTDALAAYGLDPLFRLYSTTMTEILQEFSNASSPRPGLNQHRLEAVAKFNLIFDLEKGPLGAGFGKAVSLYKLEGSKEVSTLETLQNSLVGVELMLVLLVYAVVHRIVRKALWDEHLRAVDLQSLVPAFIAGGDPRLAAWRHAVRHHERAHGGKE</sequence>
<feature type="transmembrane region" description="Helical" evidence="2">
    <location>
        <begin position="303"/>
        <end position="320"/>
    </location>
</feature>
<feature type="region of interest" description="Disordered" evidence="1">
    <location>
        <begin position="566"/>
        <end position="619"/>
    </location>
</feature>
<feature type="transmembrane region" description="Helical" evidence="2">
    <location>
        <begin position="195"/>
        <end position="218"/>
    </location>
</feature>
<dbReference type="InterPro" id="IPR052994">
    <property type="entry name" value="Tiny_macrocysts_regulators"/>
</dbReference>
<feature type="transmembrane region" description="Helical" evidence="2">
    <location>
        <begin position="973"/>
        <end position="996"/>
    </location>
</feature>
<feature type="region of interest" description="Disordered" evidence="1">
    <location>
        <begin position="1279"/>
        <end position="1355"/>
    </location>
</feature>
<feature type="transmembrane region" description="Helical" evidence="2">
    <location>
        <begin position="332"/>
        <end position="352"/>
    </location>
</feature>
<proteinExistence type="predicted"/>
<dbReference type="InterPro" id="IPR057352">
    <property type="entry name" value="TPR_TmcB/C"/>
</dbReference>
<dbReference type="Proteomes" id="UP000323011">
    <property type="component" value="Unassembled WGS sequence"/>
</dbReference>
<accession>A0A5A8C922</accession>
<name>A0A5A8C922_CAFRO</name>
<dbReference type="PANTHER" id="PTHR31600:SF2">
    <property type="entry name" value="GAMETE ENRICHED GENE 10 PROTEIN-RELATED"/>
    <property type="match status" value="1"/>
</dbReference>
<dbReference type="PANTHER" id="PTHR31600">
    <property type="entry name" value="TINY MACROCYSTS PROTEIN B-RELATED"/>
    <property type="match status" value="1"/>
</dbReference>
<organism evidence="4 5">
    <name type="scientific">Cafeteria roenbergensis</name>
    <name type="common">Marine flagellate</name>
    <dbReference type="NCBI Taxonomy" id="33653"/>
    <lineage>
        <taxon>Eukaryota</taxon>
        <taxon>Sar</taxon>
        <taxon>Stramenopiles</taxon>
        <taxon>Bigyra</taxon>
        <taxon>Opalozoa</taxon>
        <taxon>Bicosoecida</taxon>
        <taxon>Cafeteriaceae</taxon>
        <taxon>Cafeteria</taxon>
    </lineage>
</organism>
<dbReference type="EMBL" id="VLTN01000044">
    <property type="protein sequence ID" value="KAA0149318.1"/>
    <property type="molecule type" value="Genomic_DNA"/>
</dbReference>
<evidence type="ECO:0000256" key="2">
    <source>
        <dbReference type="SAM" id="Phobius"/>
    </source>
</evidence>
<feature type="compositionally biased region" description="Polar residues" evidence="1">
    <location>
        <begin position="589"/>
        <end position="602"/>
    </location>
</feature>
<feature type="transmembrane region" description="Helical" evidence="2">
    <location>
        <begin position="108"/>
        <end position="133"/>
    </location>
</feature>
<feature type="compositionally biased region" description="Polar residues" evidence="1">
    <location>
        <begin position="504"/>
        <end position="514"/>
    </location>
</feature>
<feature type="domain" description="TmcB/TmcC TPR repeats" evidence="3">
    <location>
        <begin position="787"/>
        <end position="890"/>
    </location>
</feature>
<protein>
    <recommendedName>
        <fullName evidence="3">TmcB/TmcC TPR repeats domain-containing protein</fullName>
    </recommendedName>
</protein>
<feature type="compositionally biased region" description="Low complexity" evidence="1">
    <location>
        <begin position="454"/>
        <end position="465"/>
    </location>
</feature>
<feature type="transmembrane region" description="Helical" evidence="2">
    <location>
        <begin position="1169"/>
        <end position="1189"/>
    </location>
</feature>
<reference evidence="4 5" key="1">
    <citation type="submission" date="2019-07" db="EMBL/GenBank/DDBJ databases">
        <title>Genomes of Cafeteria roenbergensis.</title>
        <authorList>
            <person name="Fischer M.G."/>
            <person name="Hackl T."/>
            <person name="Roman M."/>
        </authorList>
    </citation>
    <scope>NUCLEOTIDE SEQUENCE [LARGE SCALE GENOMIC DNA]</scope>
    <source>
        <strain evidence="4 5">BVI</strain>
    </source>
</reference>
<feature type="compositionally biased region" description="Acidic residues" evidence="1">
    <location>
        <begin position="1486"/>
        <end position="1497"/>
    </location>
</feature>
<evidence type="ECO:0000259" key="3">
    <source>
        <dbReference type="Pfam" id="PF25474"/>
    </source>
</evidence>
<evidence type="ECO:0000313" key="4">
    <source>
        <dbReference type="EMBL" id="KAA0149318.1"/>
    </source>
</evidence>
<feature type="transmembrane region" description="Helical" evidence="2">
    <location>
        <begin position="55"/>
        <end position="75"/>
    </location>
</feature>
<feature type="transmembrane region" description="Helical" evidence="2">
    <location>
        <begin position="260"/>
        <end position="282"/>
    </location>
</feature>
<feature type="compositionally biased region" description="Basic and acidic residues" evidence="1">
    <location>
        <begin position="516"/>
        <end position="525"/>
    </location>
</feature>
<dbReference type="Pfam" id="PF25474">
    <property type="entry name" value="TPR_TmcB"/>
    <property type="match status" value="1"/>
</dbReference>
<feature type="region of interest" description="Disordered" evidence="1">
    <location>
        <begin position="378"/>
        <end position="553"/>
    </location>
</feature>
<feature type="transmembrane region" description="Helical" evidence="2">
    <location>
        <begin position="145"/>
        <end position="162"/>
    </location>
</feature>
<keyword evidence="2" id="KW-1133">Transmembrane helix</keyword>
<feature type="compositionally biased region" description="Basic residues" evidence="1">
    <location>
        <begin position="526"/>
        <end position="536"/>
    </location>
</feature>
<keyword evidence="2" id="KW-0812">Transmembrane</keyword>
<comment type="caution">
    <text evidence="4">The sequence shown here is derived from an EMBL/GenBank/DDBJ whole genome shotgun (WGS) entry which is preliminary data.</text>
</comment>
<feature type="compositionally biased region" description="Basic residues" evidence="1">
    <location>
        <begin position="426"/>
        <end position="436"/>
    </location>
</feature>
<evidence type="ECO:0000313" key="5">
    <source>
        <dbReference type="Proteomes" id="UP000323011"/>
    </source>
</evidence>
<feature type="compositionally biased region" description="Polar residues" evidence="1">
    <location>
        <begin position="1342"/>
        <end position="1355"/>
    </location>
</feature>
<keyword evidence="5" id="KW-1185">Reference proteome</keyword>
<feature type="region of interest" description="Disordered" evidence="1">
    <location>
        <begin position="1474"/>
        <end position="1618"/>
    </location>
</feature>
<feature type="region of interest" description="Disordered" evidence="1">
    <location>
        <begin position="1656"/>
        <end position="1703"/>
    </location>
</feature>
<feature type="compositionally biased region" description="Low complexity" evidence="1">
    <location>
        <begin position="1538"/>
        <end position="1547"/>
    </location>
</feature>
<evidence type="ECO:0000256" key="1">
    <source>
        <dbReference type="SAM" id="MobiDB-lite"/>
    </source>
</evidence>